<protein>
    <recommendedName>
        <fullName evidence="3">Glycosyltransferase family 25 protein</fullName>
    </recommendedName>
</protein>
<dbReference type="EMBL" id="JBANRG010000003">
    <property type="protein sequence ID" value="KAK7468278.1"/>
    <property type="molecule type" value="Genomic_DNA"/>
</dbReference>
<evidence type="ECO:0008006" key="3">
    <source>
        <dbReference type="Google" id="ProtNLM"/>
    </source>
</evidence>
<gene>
    <name evidence="1" type="ORF">VKT23_002788</name>
</gene>
<comment type="caution">
    <text evidence="1">The sequence shown here is derived from an EMBL/GenBank/DDBJ whole genome shotgun (WGS) entry which is preliminary data.</text>
</comment>
<reference evidence="1 2" key="1">
    <citation type="submission" date="2024-01" db="EMBL/GenBank/DDBJ databases">
        <title>A draft genome for the cacao thread blight pathogen Marasmiellus scandens.</title>
        <authorList>
            <person name="Baruah I.K."/>
            <person name="Leung J."/>
            <person name="Bukari Y."/>
            <person name="Amoako-Attah I."/>
            <person name="Meinhardt L.W."/>
            <person name="Bailey B.A."/>
            <person name="Cohen S.P."/>
        </authorList>
    </citation>
    <scope>NUCLEOTIDE SEQUENCE [LARGE SCALE GENOMIC DNA]</scope>
    <source>
        <strain evidence="1 2">GH-19</strain>
    </source>
</reference>
<keyword evidence="2" id="KW-1185">Reference proteome</keyword>
<evidence type="ECO:0000313" key="1">
    <source>
        <dbReference type="EMBL" id="KAK7468278.1"/>
    </source>
</evidence>
<name>A0ABR1JX32_9AGAR</name>
<organism evidence="1 2">
    <name type="scientific">Marasmiellus scandens</name>
    <dbReference type="NCBI Taxonomy" id="2682957"/>
    <lineage>
        <taxon>Eukaryota</taxon>
        <taxon>Fungi</taxon>
        <taxon>Dikarya</taxon>
        <taxon>Basidiomycota</taxon>
        <taxon>Agaricomycotina</taxon>
        <taxon>Agaricomycetes</taxon>
        <taxon>Agaricomycetidae</taxon>
        <taxon>Agaricales</taxon>
        <taxon>Marasmiineae</taxon>
        <taxon>Omphalotaceae</taxon>
        <taxon>Marasmiellus</taxon>
    </lineage>
</organism>
<proteinExistence type="predicted"/>
<dbReference type="Proteomes" id="UP001498398">
    <property type="component" value="Unassembled WGS sequence"/>
</dbReference>
<evidence type="ECO:0000313" key="2">
    <source>
        <dbReference type="Proteomes" id="UP001498398"/>
    </source>
</evidence>
<accession>A0ABR1JX32</accession>
<sequence length="450" mass="51111">MFSLFAFLGNSSEDPRSLGTRLLGMRMIPYFMKEWIAASESREHGPIIPGRFGVFRGEQGGQMHSYQHPNSSSESIYVVSLPGRPDRRAEMELLRTYMGMEWNYINATSREEQVVERIIRNVRKLRQDAVLKSLDIVMRQQEADKFSPVKLPFQWPSNLDVEYDIPDLDDASYLDDSSPDSAKFYTDNTLDDFPSLYSQDPLVVAMKDFLLTPSHPDVPKWKILTKSRIACWHSHLQVIRRIVASQDSGLRTDLDRTFGVEDGMKSRNNGISIILEDDIDMEADIRQRLDSVWSLLPIDWDIVFLGHCWSNETHHPAISPFFNITNDLAFSPTTPQNKLPHIDPKKHSYPSLHPSYAPKCTHAYALSPQGARKILAHLTYPPFAYSRAIDQAFAWLVKSKRVKAFSVVPSVIAQRKDGKSDVWLGETGGSQWRDGLVFGVFGTHGGNGPR</sequence>